<dbReference type="SUPFAM" id="SSF143744">
    <property type="entry name" value="GlcG-like"/>
    <property type="match status" value="1"/>
</dbReference>
<reference evidence="1" key="1">
    <citation type="submission" date="2022-11" db="EMBL/GenBank/DDBJ databases">
        <title>Robbsia betulipollinis sp. nov., isolated from pollen of birch (Betula pendula).</title>
        <authorList>
            <person name="Shi H."/>
            <person name="Ambika Manirajan B."/>
            <person name="Ratering S."/>
            <person name="Geissler-Plaum R."/>
            <person name="Schnell S."/>
        </authorList>
    </citation>
    <scope>NUCLEOTIDE SEQUENCE</scope>
    <source>
        <strain evidence="1">Bb-Pol-6</strain>
    </source>
</reference>
<dbReference type="PIRSF" id="PIRSF008757">
    <property type="entry name" value="UCP008757"/>
    <property type="match status" value="1"/>
</dbReference>
<dbReference type="Gene3D" id="3.30.450.150">
    <property type="entry name" value="Haem-degrading domain"/>
    <property type="match status" value="1"/>
</dbReference>
<gene>
    <name evidence="1" type="ORF">OVY01_01380</name>
</gene>
<dbReference type="NCBIfam" id="NF002696">
    <property type="entry name" value="PRK02487.1-5"/>
    <property type="match status" value="1"/>
</dbReference>
<comment type="caution">
    <text evidence="1">The sequence shown here is derived from an EMBL/GenBank/DDBJ whole genome shotgun (WGS) entry which is preliminary data.</text>
</comment>
<dbReference type="Pfam" id="PF03928">
    <property type="entry name" value="HbpS-like"/>
    <property type="match status" value="1"/>
</dbReference>
<name>A0ABT3ZHB1_9BURK</name>
<keyword evidence="2" id="KW-1185">Reference proteome</keyword>
<dbReference type="PANTHER" id="PTHR28255">
    <property type="match status" value="1"/>
</dbReference>
<dbReference type="Proteomes" id="UP001082899">
    <property type="component" value="Unassembled WGS sequence"/>
</dbReference>
<accession>A0ABT3ZHB1</accession>
<dbReference type="InterPro" id="IPR010371">
    <property type="entry name" value="YBR137W-like"/>
</dbReference>
<dbReference type="PANTHER" id="PTHR28255:SF1">
    <property type="entry name" value="UPF0303 PROTEIN YBR137W"/>
    <property type="match status" value="1"/>
</dbReference>
<evidence type="ECO:0000313" key="1">
    <source>
        <dbReference type="EMBL" id="MCY0385913.1"/>
    </source>
</evidence>
<organism evidence="1 2">
    <name type="scientific">Robbsia betulipollinis</name>
    <dbReference type="NCBI Taxonomy" id="2981849"/>
    <lineage>
        <taxon>Bacteria</taxon>
        <taxon>Pseudomonadati</taxon>
        <taxon>Pseudomonadota</taxon>
        <taxon>Betaproteobacteria</taxon>
        <taxon>Burkholderiales</taxon>
        <taxon>Burkholderiaceae</taxon>
        <taxon>Robbsia</taxon>
    </lineage>
</organism>
<dbReference type="InterPro" id="IPR005624">
    <property type="entry name" value="PduO/GlcC-like"/>
</dbReference>
<protein>
    <submittedName>
        <fullName evidence="1">Heme-degrading domain-containing protein</fullName>
    </submittedName>
</protein>
<sequence>MSDIAADLGILSAQERDLVFARFDTDVAWRLGGTLRQAALDAGAALTIEIRAGRQILFHAPTPGTAAINADWVRRKGNTAAHFGRSSYAIGLALQRDRASIEDKYGLSGAEFATQGGGFPVRLAAAAGAAPLLVGSIAVSGLPQRQDHVFVATTLARFLDLPLVALTD</sequence>
<dbReference type="RefSeq" id="WP_267845061.1">
    <property type="nucleotide sequence ID" value="NZ_JAPMXC010000001.1"/>
</dbReference>
<dbReference type="InterPro" id="IPR038084">
    <property type="entry name" value="PduO/GlcC-like_sf"/>
</dbReference>
<proteinExistence type="predicted"/>
<dbReference type="EMBL" id="JAPMXC010000001">
    <property type="protein sequence ID" value="MCY0385913.1"/>
    <property type="molecule type" value="Genomic_DNA"/>
</dbReference>
<evidence type="ECO:0000313" key="2">
    <source>
        <dbReference type="Proteomes" id="UP001082899"/>
    </source>
</evidence>